<dbReference type="AlphaFoldDB" id="A0A3N4HHC3"/>
<evidence type="ECO:0000256" key="1">
    <source>
        <dbReference type="SAM" id="MobiDB-lite"/>
    </source>
</evidence>
<reference evidence="2 3" key="1">
    <citation type="journal article" date="2018" name="Nat. Ecol. Evol.">
        <title>Pezizomycetes genomes reveal the molecular basis of ectomycorrhizal truffle lifestyle.</title>
        <authorList>
            <person name="Murat C."/>
            <person name="Payen T."/>
            <person name="Noel B."/>
            <person name="Kuo A."/>
            <person name="Morin E."/>
            <person name="Chen J."/>
            <person name="Kohler A."/>
            <person name="Krizsan K."/>
            <person name="Balestrini R."/>
            <person name="Da Silva C."/>
            <person name="Montanini B."/>
            <person name="Hainaut M."/>
            <person name="Levati E."/>
            <person name="Barry K.W."/>
            <person name="Belfiori B."/>
            <person name="Cichocki N."/>
            <person name="Clum A."/>
            <person name="Dockter R.B."/>
            <person name="Fauchery L."/>
            <person name="Guy J."/>
            <person name="Iotti M."/>
            <person name="Le Tacon F."/>
            <person name="Lindquist E.A."/>
            <person name="Lipzen A."/>
            <person name="Malagnac F."/>
            <person name="Mello A."/>
            <person name="Molinier V."/>
            <person name="Miyauchi S."/>
            <person name="Poulain J."/>
            <person name="Riccioni C."/>
            <person name="Rubini A."/>
            <person name="Sitrit Y."/>
            <person name="Splivallo R."/>
            <person name="Traeger S."/>
            <person name="Wang M."/>
            <person name="Zifcakova L."/>
            <person name="Wipf D."/>
            <person name="Zambonelli A."/>
            <person name="Paolocci F."/>
            <person name="Nowrousian M."/>
            <person name="Ottonello S."/>
            <person name="Baldrian P."/>
            <person name="Spatafora J.W."/>
            <person name="Henrissat B."/>
            <person name="Nagy L.G."/>
            <person name="Aury J.M."/>
            <person name="Wincker P."/>
            <person name="Grigoriev I.V."/>
            <person name="Bonfante P."/>
            <person name="Martin F.M."/>
        </authorList>
    </citation>
    <scope>NUCLEOTIDE SEQUENCE [LARGE SCALE GENOMIC DNA]</scope>
    <source>
        <strain evidence="2 3">RN42</strain>
    </source>
</reference>
<sequence>MDSKAAAENEPDQPNSDAHENTTCSANDPTPPLTDLKDRHGWCPDLTSTKRRTPCRYYRTPDKLFINGYDSDYAHKTPRELANELRHARTTKQLQLARELAVNPRCQKLQYSFPDIFFTGHEKTGERQPCISYYIRRSSYELIIERQTELWISRDRLFRVLRFGNKFSFTDREGEPGSITRHTAVDGKNCYVLVCRNPWTRTRKQYWKLEMDGNEIRHGIGGLLARVQSTKPRDRPSREVQLHLASTFDPDMYEGPGLRDLILLIWMVSVWEKELKEVGDTGLGGVGNGFRVVRGVVADAFVDGIDALGGCFKTRKSKWP</sequence>
<protein>
    <submittedName>
        <fullName evidence="2">Uncharacterized protein</fullName>
    </submittedName>
</protein>
<proteinExistence type="predicted"/>
<gene>
    <name evidence="2" type="ORF">BJ508DRAFT_334089</name>
</gene>
<organism evidence="2 3">
    <name type="scientific">Ascobolus immersus RN42</name>
    <dbReference type="NCBI Taxonomy" id="1160509"/>
    <lineage>
        <taxon>Eukaryota</taxon>
        <taxon>Fungi</taxon>
        <taxon>Dikarya</taxon>
        <taxon>Ascomycota</taxon>
        <taxon>Pezizomycotina</taxon>
        <taxon>Pezizomycetes</taxon>
        <taxon>Pezizales</taxon>
        <taxon>Ascobolaceae</taxon>
        <taxon>Ascobolus</taxon>
    </lineage>
</organism>
<evidence type="ECO:0000313" key="3">
    <source>
        <dbReference type="Proteomes" id="UP000275078"/>
    </source>
</evidence>
<feature type="region of interest" description="Disordered" evidence="1">
    <location>
        <begin position="1"/>
        <end position="41"/>
    </location>
</feature>
<dbReference type="Proteomes" id="UP000275078">
    <property type="component" value="Unassembled WGS sequence"/>
</dbReference>
<name>A0A3N4HHC3_ASCIM</name>
<feature type="compositionally biased region" description="Polar residues" evidence="1">
    <location>
        <begin position="12"/>
        <end position="28"/>
    </location>
</feature>
<evidence type="ECO:0000313" key="2">
    <source>
        <dbReference type="EMBL" id="RPA73442.1"/>
    </source>
</evidence>
<keyword evidence="3" id="KW-1185">Reference proteome</keyword>
<dbReference type="EMBL" id="ML119821">
    <property type="protein sequence ID" value="RPA73442.1"/>
    <property type="molecule type" value="Genomic_DNA"/>
</dbReference>
<accession>A0A3N4HHC3</accession>